<dbReference type="InterPro" id="IPR016187">
    <property type="entry name" value="CTDL_fold"/>
</dbReference>
<feature type="domain" description="C-type lectin" evidence="2">
    <location>
        <begin position="162"/>
        <end position="278"/>
    </location>
</feature>
<dbReference type="SMART" id="SM00034">
    <property type="entry name" value="CLECT"/>
    <property type="match status" value="2"/>
</dbReference>
<dbReference type="InterPro" id="IPR016186">
    <property type="entry name" value="C-type_lectin-like/link_sf"/>
</dbReference>
<dbReference type="AlphaFoldDB" id="A0A8C0M8V8"/>
<dbReference type="Gene3D" id="3.10.100.10">
    <property type="entry name" value="Mannose-Binding Protein A, subunit A"/>
    <property type="match status" value="2"/>
</dbReference>
<reference evidence="3" key="1">
    <citation type="submission" date="2019-03" db="EMBL/GenBank/DDBJ databases">
        <authorList>
            <person name="Warren W.C."/>
            <person name="Johnson G.S."/>
        </authorList>
    </citation>
    <scope>NUCLEOTIDE SEQUENCE [LARGE SCALE GENOMIC DNA]</scope>
    <source>
        <strain evidence="3">Basenji</strain>
    </source>
</reference>
<feature type="domain" description="C-type lectin" evidence="2">
    <location>
        <begin position="19"/>
        <end position="134"/>
    </location>
</feature>
<dbReference type="PROSITE" id="PS50041">
    <property type="entry name" value="C_TYPE_LECTIN_2"/>
    <property type="match status" value="2"/>
</dbReference>
<dbReference type="CDD" id="cd03602">
    <property type="entry name" value="CLECT_1"/>
    <property type="match status" value="1"/>
</dbReference>
<dbReference type="Proteomes" id="UP000694429">
    <property type="component" value="Chromosome 7"/>
</dbReference>
<sequence>MLIAGLPPTLCAAARQLMSNGKNFSRVEVELSWSEALQHCRLHHTDLADLQSMNSVSSMRTLYSLTSSTEAWIGLFFNTRLRGLSWSSGSTFTAPVWSSLPVFQEGVCATLYSISIFPSLGASSCTERKPFICYYDPAVGHRIFTEPAPSLTTSPKPAAVHIGQQTFTRFDHEVTWRAALLYCRRHHTDLADLQLVADPAAKEALKSITSETEAWIGLYFNAASGALSWSSDLGSSIPAWLQVPQLGTGLCAGLRTYARYSPRVYSLDCSSLKPFICFYDPSIGHRESAALYPSFIGPSSDVTMEPTLRPSIAVTTEGTGGDTGSSATATRAQHLSSTEHPESTETGPTPTSGQLFGILKADFTIPALLDPQDMKEQFLSEIQEVLKLTLGREQFRLKWVGFEVNKK</sequence>
<evidence type="ECO:0000313" key="3">
    <source>
        <dbReference type="Ensembl" id="ENSCAFP00030005609.1"/>
    </source>
</evidence>
<accession>A0A8C0M8V8</accession>
<protein>
    <recommendedName>
        <fullName evidence="2">C-type lectin domain-containing protein</fullName>
    </recommendedName>
</protein>
<reference evidence="3" key="2">
    <citation type="submission" date="2025-08" db="UniProtKB">
        <authorList>
            <consortium name="Ensembl"/>
        </authorList>
    </citation>
    <scope>IDENTIFICATION</scope>
</reference>
<feature type="region of interest" description="Disordered" evidence="1">
    <location>
        <begin position="313"/>
        <end position="351"/>
    </location>
</feature>
<feature type="compositionally biased region" description="Low complexity" evidence="1">
    <location>
        <begin position="324"/>
        <end position="336"/>
    </location>
</feature>
<evidence type="ECO:0000256" key="1">
    <source>
        <dbReference type="SAM" id="MobiDB-lite"/>
    </source>
</evidence>
<dbReference type="SUPFAM" id="SSF56436">
    <property type="entry name" value="C-type lectin-like"/>
    <property type="match status" value="2"/>
</dbReference>
<dbReference type="PANTHER" id="PTHR45784:SF5">
    <property type="entry name" value="C-TYPE LECTIN DOMAIN FAMILY 20 MEMBER A-RELATED"/>
    <property type="match status" value="1"/>
</dbReference>
<dbReference type="InterPro" id="IPR001304">
    <property type="entry name" value="C-type_lectin-like"/>
</dbReference>
<dbReference type="Ensembl" id="ENSCAFT00030006384.1">
    <property type="protein sequence ID" value="ENSCAFP00030005609.1"/>
    <property type="gene ID" value="ENSCAFG00030003411.1"/>
</dbReference>
<name>A0A8C0M8V8_CANLF</name>
<organism evidence="3 4">
    <name type="scientific">Canis lupus familiaris</name>
    <name type="common">Dog</name>
    <name type="synonym">Canis familiaris</name>
    <dbReference type="NCBI Taxonomy" id="9615"/>
    <lineage>
        <taxon>Eukaryota</taxon>
        <taxon>Metazoa</taxon>
        <taxon>Chordata</taxon>
        <taxon>Craniata</taxon>
        <taxon>Vertebrata</taxon>
        <taxon>Euteleostomi</taxon>
        <taxon>Mammalia</taxon>
        <taxon>Eutheria</taxon>
        <taxon>Laurasiatheria</taxon>
        <taxon>Carnivora</taxon>
        <taxon>Caniformia</taxon>
        <taxon>Canidae</taxon>
        <taxon>Canis</taxon>
    </lineage>
</organism>
<evidence type="ECO:0000259" key="2">
    <source>
        <dbReference type="PROSITE" id="PS50041"/>
    </source>
</evidence>
<evidence type="ECO:0000313" key="4">
    <source>
        <dbReference type="Proteomes" id="UP000694429"/>
    </source>
</evidence>
<proteinExistence type="predicted"/>
<dbReference type="PANTHER" id="PTHR45784">
    <property type="entry name" value="C-TYPE LECTIN DOMAIN FAMILY 20 MEMBER A-RELATED"/>
    <property type="match status" value="1"/>
</dbReference>
<dbReference type="Pfam" id="PF00059">
    <property type="entry name" value="Lectin_C"/>
    <property type="match status" value="2"/>
</dbReference>